<reference evidence="1" key="2">
    <citation type="submission" date="2020-09" db="EMBL/GenBank/DDBJ databases">
        <authorList>
            <person name="Sun Q."/>
            <person name="Ohkuma M."/>
        </authorList>
    </citation>
    <scope>NUCLEOTIDE SEQUENCE</scope>
    <source>
        <strain evidence="1">JCM 31311</strain>
    </source>
</reference>
<proteinExistence type="predicted"/>
<protein>
    <recommendedName>
        <fullName evidence="3">MalT-like TPR region domain-containing protein</fullName>
    </recommendedName>
</protein>
<dbReference type="InterPro" id="IPR011990">
    <property type="entry name" value="TPR-like_helical_dom_sf"/>
</dbReference>
<evidence type="ECO:0008006" key="3">
    <source>
        <dbReference type="Google" id="ProtNLM"/>
    </source>
</evidence>
<evidence type="ECO:0000313" key="1">
    <source>
        <dbReference type="EMBL" id="GGR25748.1"/>
    </source>
</evidence>
<keyword evidence="2" id="KW-1185">Reference proteome</keyword>
<name>A0A918CKI1_9DEIO</name>
<dbReference type="Proteomes" id="UP000603865">
    <property type="component" value="Unassembled WGS sequence"/>
</dbReference>
<dbReference type="Gene3D" id="1.25.40.10">
    <property type="entry name" value="Tetratricopeptide repeat domain"/>
    <property type="match status" value="2"/>
</dbReference>
<dbReference type="SUPFAM" id="SSF48452">
    <property type="entry name" value="TPR-like"/>
    <property type="match status" value="1"/>
</dbReference>
<organism evidence="1 2">
    <name type="scientific">Deinococcus ruber</name>
    <dbReference type="NCBI Taxonomy" id="1848197"/>
    <lineage>
        <taxon>Bacteria</taxon>
        <taxon>Thermotogati</taxon>
        <taxon>Deinococcota</taxon>
        <taxon>Deinococci</taxon>
        <taxon>Deinococcales</taxon>
        <taxon>Deinococcaceae</taxon>
        <taxon>Deinococcus</taxon>
    </lineage>
</organism>
<evidence type="ECO:0000313" key="2">
    <source>
        <dbReference type="Proteomes" id="UP000603865"/>
    </source>
</evidence>
<dbReference type="EMBL" id="BMQL01000036">
    <property type="protein sequence ID" value="GGR25748.1"/>
    <property type="molecule type" value="Genomic_DNA"/>
</dbReference>
<gene>
    <name evidence="1" type="ORF">GCM10008957_41750</name>
</gene>
<reference evidence="1" key="1">
    <citation type="journal article" date="2014" name="Int. J. Syst. Evol. Microbiol.">
        <title>Complete genome sequence of Corynebacterium casei LMG S-19264T (=DSM 44701T), isolated from a smear-ripened cheese.</title>
        <authorList>
            <consortium name="US DOE Joint Genome Institute (JGI-PGF)"/>
            <person name="Walter F."/>
            <person name="Albersmeier A."/>
            <person name="Kalinowski J."/>
            <person name="Ruckert C."/>
        </authorList>
    </citation>
    <scope>NUCLEOTIDE SEQUENCE</scope>
    <source>
        <strain evidence="1">JCM 31311</strain>
    </source>
</reference>
<comment type="caution">
    <text evidence="1">The sequence shown here is derived from an EMBL/GenBank/DDBJ whole genome shotgun (WGS) entry which is preliminary data.</text>
</comment>
<dbReference type="AlphaFoldDB" id="A0A918CKI1"/>
<sequence>MKFLDVALPVLEIQPNQLPYVSALAALSDIQLELMLYGEAAQTLHTVQKITEESGNTYVLAGTHIQMAQLHLLQGDQGAFRSEIQRAVELSEEAGDLSMLEMSLSLLADYHSRMGEHQQALKLMLRMHALRPTSSLTTQITEALLARRRGDLHGAFRMFSAIVATANAQNNALLSARAGLQVVYTVYLMRDYEKTRELLPEALNAVLRFGTPGGPLDLRSDFDELSELFAFAEMEPQSAPVLASLLAQGAEYAGGSADLLSPAVHLELLVLGQQMALKDGVPLSFSLKNTVGVMLYLALYPGRTRREIQLDLFPDKDDKEAGNYVRKCIAEIGKVVGPVVVQEGPHNAPTYQYSPKVSVSSDYQLLRTRLAQDNLPGAVAAYRGELLPGLDDSEWVVNLREEMLGSVRATLNGLIQEAQERGDHARVVLLCTQGLKFDPDDFELAEIRLESARFASTAQEQARFRSEFKRRLN</sequence>
<accession>A0A918CKI1</accession>